<organism evidence="1 2">
    <name type="scientific">Laodelphax striatellus</name>
    <name type="common">Small brown planthopper</name>
    <name type="synonym">Delphax striatella</name>
    <dbReference type="NCBI Taxonomy" id="195883"/>
    <lineage>
        <taxon>Eukaryota</taxon>
        <taxon>Metazoa</taxon>
        <taxon>Ecdysozoa</taxon>
        <taxon>Arthropoda</taxon>
        <taxon>Hexapoda</taxon>
        <taxon>Insecta</taxon>
        <taxon>Pterygota</taxon>
        <taxon>Neoptera</taxon>
        <taxon>Paraneoptera</taxon>
        <taxon>Hemiptera</taxon>
        <taxon>Auchenorrhyncha</taxon>
        <taxon>Fulgoroidea</taxon>
        <taxon>Delphacidae</taxon>
        <taxon>Criomorphinae</taxon>
        <taxon>Laodelphax</taxon>
    </lineage>
</organism>
<dbReference type="Proteomes" id="UP000291343">
    <property type="component" value="Unassembled WGS sequence"/>
</dbReference>
<comment type="caution">
    <text evidence="1">The sequence shown here is derived from an EMBL/GenBank/DDBJ whole genome shotgun (WGS) entry which is preliminary data.</text>
</comment>
<reference evidence="1 2" key="1">
    <citation type="journal article" date="2017" name="Gigascience">
        <title>Genome sequence of the small brown planthopper, Laodelphax striatellus.</title>
        <authorList>
            <person name="Zhu J."/>
            <person name="Jiang F."/>
            <person name="Wang X."/>
            <person name="Yang P."/>
            <person name="Bao Y."/>
            <person name="Zhao W."/>
            <person name="Wang W."/>
            <person name="Lu H."/>
            <person name="Wang Q."/>
            <person name="Cui N."/>
            <person name="Li J."/>
            <person name="Chen X."/>
            <person name="Luo L."/>
            <person name="Yu J."/>
            <person name="Kang L."/>
            <person name="Cui F."/>
        </authorList>
    </citation>
    <scope>NUCLEOTIDE SEQUENCE [LARGE SCALE GENOMIC DNA]</scope>
    <source>
        <strain evidence="1">Lst14</strain>
    </source>
</reference>
<dbReference type="EMBL" id="QKKF02019844">
    <property type="protein sequence ID" value="RZF39471.1"/>
    <property type="molecule type" value="Genomic_DNA"/>
</dbReference>
<dbReference type="AlphaFoldDB" id="A0A482X2K3"/>
<dbReference type="InParanoid" id="A0A482X2K3"/>
<gene>
    <name evidence="1" type="ORF">LSTR_LSTR000992</name>
</gene>
<proteinExistence type="predicted"/>
<protein>
    <submittedName>
        <fullName evidence="1">Uncharacterized protein</fullName>
    </submittedName>
</protein>
<keyword evidence="2" id="KW-1185">Reference proteome</keyword>
<accession>A0A482X2K3</accession>
<evidence type="ECO:0000313" key="1">
    <source>
        <dbReference type="EMBL" id="RZF39471.1"/>
    </source>
</evidence>
<name>A0A482X2K3_LAOST</name>
<sequence>MCQKTLHFTVAYNTRQTQMIHVEQVTSTLARNGPKFLSSKIYNKVPAGIRNIERERTDSRASW</sequence>
<evidence type="ECO:0000313" key="2">
    <source>
        <dbReference type="Proteomes" id="UP000291343"/>
    </source>
</evidence>